<sequence length="362" mass="41007">MITKLGRWTDARLALRNLCCSRGLVLSSLSHIASPISTLGTRNYEQSIVEKYRSKLEQKLKETGLKDIEQLRSFNEERLKNEKLKQRQDYEEIIRAAKEKFRHTKQSDSNSPQNSTKLAPRPSYSSPIKPLDSIVDLSKFLNQSADTIVKLWTAFHLSNSSPNRLGAVIPAGTYRDMVGLAKKYPSFVIPLRKSDKKDSHLNEFEANTAQEMIYLQWDLFCPPTNSPIDVNSSPIPNPVPRESSSTSPTIVMFTPLAEYKLRQSFARPSLILTHYTDLIDSHKIVLMRGDITLSSETGKGLLTATEAQLLVLRLQQFYCSSLSSLKSSPDPIHQARMNLLRKFHETPDVFEISELIDLAKDL</sequence>
<feature type="compositionally biased region" description="Polar residues" evidence="5">
    <location>
        <begin position="107"/>
        <end position="117"/>
    </location>
</feature>
<evidence type="ECO:0000256" key="5">
    <source>
        <dbReference type="SAM" id="MobiDB-lite"/>
    </source>
</evidence>
<dbReference type="Pfam" id="PF06644">
    <property type="entry name" value="ATP11"/>
    <property type="match status" value="1"/>
</dbReference>
<feature type="region of interest" description="Disordered" evidence="5">
    <location>
        <begin position="101"/>
        <end position="125"/>
    </location>
</feature>
<dbReference type="EMBL" id="CALTRL010006073">
    <property type="protein sequence ID" value="CAH7689413.1"/>
    <property type="molecule type" value="Genomic_DNA"/>
</dbReference>
<evidence type="ECO:0000256" key="2">
    <source>
        <dbReference type="ARBA" id="ARBA00009116"/>
    </source>
</evidence>
<evidence type="ECO:0000313" key="6">
    <source>
        <dbReference type="EMBL" id="CAH7689413.1"/>
    </source>
</evidence>
<dbReference type="AlphaFoldDB" id="A0AAV0BPW7"/>
<dbReference type="PANTHER" id="PTHR13126">
    <property type="entry name" value="CHAPERONE ATP11"/>
    <property type="match status" value="1"/>
</dbReference>
<comment type="similarity">
    <text evidence="2">Belongs to the ATP11 family.</text>
</comment>
<comment type="subcellular location">
    <subcellularLocation>
        <location evidence="1">Mitochondrion</location>
    </subcellularLocation>
</comment>
<keyword evidence="4" id="KW-0496">Mitochondrion</keyword>
<keyword evidence="3" id="KW-0809">Transit peptide</keyword>
<organism evidence="6 7">
    <name type="scientific">Phakopsora pachyrhizi</name>
    <name type="common">Asian soybean rust disease fungus</name>
    <dbReference type="NCBI Taxonomy" id="170000"/>
    <lineage>
        <taxon>Eukaryota</taxon>
        <taxon>Fungi</taxon>
        <taxon>Dikarya</taxon>
        <taxon>Basidiomycota</taxon>
        <taxon>Pucciniomycotina</taxon>
        <taxon>Pucciniomycetes</taxon>
        <taxon>Pucciniales</taxon>
        <taxon>Phakopsoraceae</taxon>
        <taxon>Phakopsora</taxon>
    </lineage>
</organism>
<dbReference type="Proteomes" id="UP001153365">
    <property type="component" value="Unassembled WGS sequence"/>
</dbReference>
<dbReference type="PANTHER" id="PTHR13126:SF0">
    <property type="entry name" value="ATP SYNTHASE MITOCHONDRIAL F1 COMPLEX ASSEMBLY FACTOR 1"/>
    <property type="match status" value="1"/>
</dbReference>
<gene>
    <name evidence="6" type="ORF">PPACK8108_LOCUS24487</name>
</gene>
<dbReference type="InterPro" id="IPR010591">
    <property type="entry name" value="ATP11"/>
</dbReference>
<protein>
    <submittedName>
        <fullName evidence="6">ATP11 protein-domain-containing protein</fullName>
    </submittedName>
</protein>
<accession>A0AAV0BPW7</accession>
<proteinExistence type="inferred from homology"/>
<name>A0AAV0BPW7_PHAPC</name>
<comment type="caution">
    <text evidence="6">The sequence shown here is derived from an EMBL/GenBank/DDBJ whole genome shotgun (WGS) entry which is preliminary data.</text>
</comment>
<dbReference type="GO" id="GO:0005739">
    <property type="term" value="C:mitochondrion"/>
    <property type="evidence" value="ECO:0007669"/>
    <property type="project" value="UniProtKB-SubCell"/>
</dbReference>
<evidence type="ECO:0000256" key="1">
    <source>
        <dbReference type="ARBA" id="ARBA00004173"/>
    </source>
</evidence>
<reference evidence="6" key="1">
    <citation type="submission" date="2022-06" db="EMBL/GenBank/DDBJ databases">
        <authorList>
            <consortium name="SYNGENTA / RWTH Aachen University"/>
        </authorList>
    </citation>
    <scope>NUCLEOTIDE SEQUENCE</scope>
</reference>
<evidence type="ECO:0000313" key="7">
    <source>
        <dbReference type="Proteomes" id="UP001153365"/>
    </source>
</evidence>
<dbReference type="GO" id="GO:0033615">
    <property type="term" value="P:mitochondrial proton-transporting ATP synthase complex assembly"/>
    <property type="evidence" value="ECO:0007669"/>
    <property type="project" value="TreeGrafter"/>
</dbReference>
<keyword evidence="7" id="KW-1185">Reference proteome</keyword>
<evidence type="ECO:0000256" key="3">
    <source>
        <dbReference type="ARBA" id="ARBA00022946"/>
    </source>
</evidence>
<evidence type="ECO:0000256" key="4">
    <source>
        <dbReference type="ARBA" id="ARBA00023128"/>
    </source>
</evidence>